<accession>A0A242CEF1</accession>
<organism evidence="2">
    <name type="scientific">Candidatus Enterococcus mansonii</name>
    <dbReference type="NCBI Taxonomy" id="1834181"/>
    <lineage>
        <taxon>Bacteria</taxon>
        <taxon>Bacillati</taxon>
        <taxon>Bacillota</taxon>
        <taxon>Bacilli</taxon>
        <taxon>Lactobacillales</taxon>
        <taxon>Enterococcaceae</taxon>
        <taxon>Enterococcus</taxon>
    </lineage>
</organism>
<gene>
    <name evidence="2" type="ORF">A5880_001539</name>
    <name evidence="1" type="ORF">A5880_001620</name>
</gene>
<reference evidence="2" key="1">
    <citation type="submission" date="2017-05" db="EMBL/GenBank/DDBJ databases">
        <title>The Genome Sequence of Enterococcus sp. 4G2_DIV0659.</title>
        <authorList>
            <consortium name="The Broad Institute Genomics Platform"/>
            <consortium name="The Broad Institute Genomic Center for Infectious Diseases"/>
            <person name="Earl A."/>
            <person name="Manson A."/>
            <person name="Schwartman J."/>
            <person name="Gilmore M."/>
            <person name="Abouelleil A."/>
            <person name="Cao P."/>
            <person name="Chapman S."/>
            <person name="Cusick C."/>
            <person name="Shea T."/>
            <person name="Young S."/>
            <person name="Neafsey D."/>
            <person name="Nusbaum C."/>
            <person name="Birren B."/>
        </authorList>
    </citation>
    <scope>NUCLEOTIDE SEQUENCE [LARGE SCALE GENOMIC DNA]</scope>
    <source>
        <strain evidence="2">4G2_DIV0659</strain>
    </source>
</reference>
<comment type="caution">
    <text evidence="2">The sequence shown here is derived from an EMBL/GenBank/DDBJ whole genome shotgun (WGS) entry which is preliminary data.</text>
</comment>
<keyword evidence="3" id="KW-1185">Reference proteome</keyword>
<dbReference type="OrthoDB" id="2194986at2"/>
<dbReference type="AlphaFoldDB" id="A0A242CEF1"/>
<dbReference type="RefSeq" id="WP_086330478.1">
    <property type="nucleotide sequence ID" value="NZ_NGLE02000001.1"/>
</dbReference>
<reference evidence="1 3" key="2">
    <citation type="submission" date="2018-07" db="EMBL/GenBank/DDBJ databases">
        <title>The Genome Sequence of Enterococcus sp. DIV0659b.</title>
        <authorList>
            <consortium name="The Broad Institute Genomics Platform"/>
            <consortium name="The Broad Institute Genomic Center for Infectious Diseases"/>
            <person name="Earl A."/>
            <person name="Manson A."/>
            <person name="Schwartman J."/>
            <person name="Gilmore M."/>
            <person name="Abouelleil A."/>
            <person name="Cao P."/>
            <person name="Chapman S."/>
            <person name="Cusick C."/>
            <person name="Shea T."/>
            <person name="Young S."/>
            <person name="Neafsey D."/>
            <person name="Nusbaum C."/>
            <person name="Birren B."/>
        </authorList>
    </citation>
    <scope>NUCLEOTIDE SEQUENCE [LARGE SCALE GENOMIC DNA]</scope>
    <source>
        <strain evidence="1 3">4G2_DIV0659</strain>
    </source>
</reference>
<dbReference type="EMBL" id="NGLE02000001">
    <property type="protein sequence ID" value="MEI5994062.1"/>
    <property type="molecule type" value="Genomic_DNA"/>
</dbReference>
<name>A0A242CEF1_9ENTE</name>
<sequence>MKLEQVTVRTKVELAVELDKKTDEIIVEGDFSQLIAEIKKGQLSDTDMAGFTIGSGGIGILVDYGVDRLMGLFDPASKEDKKIHKQIERLYTIKRLTPDSFLLHLKQLDY</sequence>
<protein>
    <submittedName>
        <fullName evidence="2">Uncharacterized protein</fullName>
    </submittedName>
</protein>
<dbReference type="STRING" id="1834181.A5880_001539"/>
<dbReference type="EMBL" id="NGLE01000002">
    <property type="protein sequence ID" value="OTO08539.1"/>
    <property type="molecule type" value="Genomic_DNA"/>
</dbReference>
<evidence type="ECO:0000313" key="2">
    <source>
        <dbReference type="EMBL" id="OTO08539.1"/>
    </source>
</evidence>
<evidence type="ECO:0000313" key="3">
    <source>
        <dbReference type="Proteomes" id="UP000195139"/>
    </source>
</evidence>
<evidence type="ECO:0000313" key="1">
    <source>
        <dbReference type="EMBL" id="MEI5994062.1"/>
    </source>
</evidence>
<proteinExistence type="predicted"/>
<dbReference type="Proteomes" id="UP000195139">
    <property type="component" value="Unassembled WGS sequence"/>
</dbReference>